<proteinExistence type="predicted"/>
<name>A0A3B3ZCW8_9GOBI</name>
<organism evidence="1 2">
    <name type="scientific">Periophthalmus magnuspinnatus</name>
    <dbReference type="NCBI Taxonomy" id="409849"/>
    <lineage>
        <taxon>Eukaryota</taxon>
        <taxon>Metazoa</taxon>
        <taxon>Chordata</taxon>
        <taxon>Craniata</taxon>
        <taxon>Vertebrata</taxon>
        <taxon>Euteleostomi</taxon>
        <taxon>Actinopterygii</taxon>
        <taxon>Neopterygii</taxon>
        <taxon>Teleostei</taxon>
        <taxon>Neoteleostei</taxon>
        <taxon>Acanthomorphata</taxon>
        <taxon>Gobiaria</taxon>
        <taxon>Gobiiformes</taxon>
        <taxon>Gobioidei</taxon>
        <taxon>Gobiidae</taxon>
        <taxon>Oxudercinae</taxon>
        <taxon>Periophthalmus</taxon>
    </lineage>
</organism>
<dbReference type="Pfam" id="PF14960">
    <property type="entry name" value="ATP_synth_reg"/>
    <property type="match status" value="1"/>
</dbReference>
<reference evidence="1" key="1">
    <citation type="submission" date="2025-08" db="UniProtKB">
        <authorList>
            <consortium name="Ensembl"/>
        </authorList>
    </citation>
    <scope>IDENTIFICATION</scope>
</reference>
<evidence type="ECO:0000313" key="1">
    <source>
        <dbReference type="Ensembl" id="ENSPMGP00000002460.1"/>
    </source>
</evidence>
<dbReference type="InterPro" id="IPR009125">
    <property type="entry name" value="ATPMK"/>
</dbReference>
<dbReference type="AlphaFoldDB" id="A0A3B3ZCW8"/>
<protein>
    <submittedName>
        <fullName evidence="1">Uncharacterized protein</fullName>
    </submittedName>
</protein>
<sequence length="90" mass="10712">TAGHREQQGEFTGWRKYFNSYTPQGRRNVCTLDFCCTVCCINLCLIREGKFAQGHYTSGAFFFLRIRTQNTYFWYMYIVTSKHWPITNQC</sequence>
<accession>A0A3B3ZCW8</accession>
<dbReference type="Proteomes" id="UP000261520">
    <property type="component" value="Unplaced"/>
</dbReference>
<dbReference type="Ensembl" id="ENSPMGT00000002606.1">
    <property type="protein sequence ID" value="ENSPMGP00000002460.1"/>
    <property type="gene ID" value="ENSPMGG00000002128.1"/>
</dbReference>
<evidence type="ECO:0000313" key="2">
    <source>
        <dbReference type="Proteomes" id="UP000261520"/>
    </source>
</evidence>
<keyword evidence="2" id="KW-1185">Reference proteome</keyword>
<reference evidence="1" key="2">
    <citation type="submission" date="2025-09" db="UniProtKB">
        <authorList>
            <consortium name="Ensembl"/>
        </authorList>
    </citation>
    <scope>IDENTIFICATION</scope>
</reference>